<feature type="domain" description="Glutaredoxin" evidence="8">
    <location>
        <begin position="33"/>
        <end position="95"/>
    </location>
</feature>
<dbReference type="GO" id="GO:0005737">
    <property type="term" value="C:cytoplasm"/>
    <property type="evidence" value="ECO:0007669"/>
    <property type="project" value="TreeGrafter"/>
</dbReference>
<protein>
    <submittedName>
        <fullName evidence="9">Glutaredoxin</fullName>
    </submittedName>
</protein>
<keyword evidence="5" id="KW-0676">Redox-active center</keyword>
<gene>
    <name evidence="9" type="primary">MPUL0A02310</name>
    <name evidence="9" type="ORF">METSCH_A02310</name>
</gene>
<dbReference type="CDD" id="cd03419">
    <property type="entry name" value="GRX_GRXh_1_2_like"/>
    <property type="match status" value="1"/>
</dbReference>
<comment type="catalytic activity">
    <reaction evidence="7">
        <text>RX + glutathione = an S-substituted glutathione + a halide anion + H(+)</text>
        <dbReference type="Rhea" id="RHEA:16437"/>
        <dbReference type="ChEBI" id="CHEBI:15378"/>
        <dbReference type="ChEBI" id="CHEBI:16042"/>
        <dbReference type="ChEBI" id="CHEBI:17792"/>
        <dbReference type="ChEBI" id="CHEBI:57925"/>
        <dbReference type="ChEBI" id="CHEBI:90779"/>
        <dbReference type="EC" id="2.5.1.18"/>
    </reaction>
</comment>
<dbReference type="InterPro" id="IPR002109">
    <property type="entry name" value="Glutaredoxin"/>
</dbReference>
<evidence type="ECO:0000256" key="6">
    <source>
        <dbReference type="ARBA" id="ARBA00035808"/>
    </source>
</evidence>
<evidence type="ECO:0000259" key="8">
    <source>
        <dbReference type="Pfam" id="PF00462"/>
    </source>
</evidence>
<name>A0A4P6XG27_9ASCO</name>
<dbReference type="PROSITE" id="PS51354">
    <property type="entry name" value="GLUTAREDOXIN_2"/>
    <property type="match status" value="1"/>
</dbReference>
<dbReference type="InterPro" id="IPR011767">
    <property type="entry name" value="GLR_AS"/>
</dbReference>
<accession>A0A4P6XG27</accession>
<evidence type="ECO:0000256" key="1">
    <source>
        <dbReference type="ARBA" id="ARBA00000217"/>
    </source>
</evidence>
<dbReference type="InterPro" id="IPR014025">
    <property type="entry name" value="Glutaredoxin_subgr"/>
</dbReference>
<dbReference type="SUPFAM" id="SSF52833">
    <property type="entry name" value="Thioredoxin-like"/>
    <property type="match status" value="1"/>
</dbReference>
<dbReference type="GO" id="GO:0005634">
    <property type="term" value="C:nucleus"/>
    <property type="evidence" value="ECO:0007669"/>
    <property type="project" value="TreeGrafter"/>
</dbReference>
<dbReference type="GO" id="GO:0004602">
    <property type="term" value="F:glutathione peroxidase activity"/>
    <property type="evidence" value="ECO:0007669"/>
    <property type="project" value="UniProtKB-EC"/>
</dbReference>
<dbReference type="STRING" id="2163413.A0A4P6XG27"/>
<dbReference type="Proteomes" id="UP000292447">
    <property type="component" value="Chromosome I"/>
</dbReference>
<keyword evidence="4" id="KW-1015">Disulfide bond</keyword>
<dbReference type="PRINTS" id="PR00160">
    <property type="entry name" value="GLUTAREDOXIN"/>
</dbReference>
<dbReference type="GO" id="GO:0004364">
    <property type="term" value="F:glutathione transferase activity"/>
    <property type="evidence" value="ECO:0007669"/>
    <property type="project" value="UniProtKB-EC"/>
</dbReference>
<dbReference type="GO" id="GO:0034599">
    <property type="term" value="P:cellular response to oxidative stress"/>
    <property type="evidence" value="ECO:0007669"/>
    <property type="project" value="TreeGrafter"/>
</dbReference>
<evidence type="ECO:0000313" key="9">
    <source>
        <dbReference type="EMBL" id="QBM85609.1"/>
    </source>
</evidence>
<evidence type="ECO:0000256" key="5">
    <source>
        <dbReference type="ARBA" id="ARBA00023284"/>
    </source>
</evidence>
<comment type="catalytic activity">
    <reaction evidence="1">
        <text>2 glutathione + H2O2 = glutathione disulfide + 2 H2O</text>
        <dbReference type="Rhea" id="RHEA:16833"/>
        <dbReference type="ChEBI" id="CHEBI:15377"/>
        <dbReference type="ChEBI" id="CHEBI:16240"/>
        <dbReference type="ChEBI" id="CHEBI:57925"/>
        <dbReference type="ChEBI" id="CHEBI:58297"/>
        <dbReference type="EC" id="1.11.1.9"/>
    </reaction>
</comment>
<dbReference type="EMBL" id="CP034456">
    <property type="protein sequence ID" value="QBM85609.1"/>
    <property type="molecule type" value="Genomic_DNA"/>
</dbReference>
<evidence type="ECO:0000313" key="10">
    <source>
        <dbReference type="Proteomes" id="UP000292447"/>
    </source>
</evidence>
<dbReference type="Gene3D" id="3.40.30.10">
    <property type="entry name" value="Glutaredoxin"/>
    <property type="match status" value="1"/>
</dbReference>
<dbReference type="PANTHER" id="PTHR45694">
    <property type="entry name" value="GLUTAREDOXIN 2"/>
    <property type="match status" value="1"/>
</dbReference>
<dbReference type="PROSITE" id="PS00195">
    <property type="entry name" value="GLUTAREDOXIN_1"/>
    <property type="match status" value="1"/>
</dbReference>
<evidence type="ECO:0000256" key="7">
    <source>
        <dbReference type="ARBA" id="ARBA00047960"/>
    </source>
</evidence>
<keyword evidence="2" id="KW-0813">Transport</keyword>
<dbReference type="Pfam" id="PF00462">
    <property type="entry name" value="Glutaredoxin"/>
    <property type="match status" value="1"/>
</dbReference>
<dbReference type="InterPro" id="IPR036249">
    <property type="entry name" value="Thioredoxin-like_sf"/>
</dbReference>
<comment type="catalytic activity">
    <reaction evidence="6">
        <text>1-chloro-2,4-dinitrobenzene + glutathione = 2,4-dinitrophenyl-S-glutathione + chloride + H(+)</text>
        <dbReference type="Rhea" id="RHEA:51220"/>
        <dbReference type="ChEBI" id="CHEBI:15378"/>
        <dbReference type="ChEBI" id="CHEBI:17996"/>
        <dbReference type="ChEBI" id="CHEBI:34718"/>
        <dbReference type="ChEBI" id="CHEBI:57925"/>
        <dbReference type="ChEBI" id="CHEBI:133977"/>
        <dbReference type="EC" id="2.5.1.18"/>
    </reaction>
</comment>
<keyword evidence="3" id="KW-0249">Electron transport</keyword>
<keyword evidence="10" id="KW-1185">Reference proteome</keyword>
<dbReference type="NCBIfam" id="TIGR02180">
    <property type="entry name" value="GRX_euk"/>
    <property type="match status" value="1"/>
</dbReference>
<dbReference type="GO" id="GO:0015038">
    <property type="term" value="F:glutathione disulfide oxidoreductase activity"/>
    <property type="evidence" value="ECO:0007669"/>
    <property type="project" value="TreeGrafter"/>
</dbReference>
<reference evidence="10" key="1">
    <citation type="submission" date="2019-03" db="EMBL/GenBank/DDBJ databases">
        <title>Snf2 controls pulcherriminic acid biosynthesis and connects pigmentation and antifungal activity of the yeast Metschnikowia pulcherrima.</title>
        <authorList>
            <person name="Gore-Lloyd D."/>
            <person name="Sumann I."/>
            <person name="Brachmann A.O."/>
            <person name="Schneeberger K."/>
            <person name="Ortiz-Merino R.A."/>
            <person name="Moreno-Beltran M."/>
            <person name="Schlaefli M."/>
            <person name="Kirner P."/>
            <person name="Santos Kron A."/>
            <person name="Wolfe K.H."/>
            <person name="Piel J."/>
            <person name="Ahrens C.H."/>
            <person name="Henk D."/>
            <person name="Freimoser F.M."/>
        </authorList>
    </citation>
    <scope>NUCLEOTIDE SEQUENCE [LARGE SCALE GENOMIC DNA]</scope>
    <source>
        <strain evidence="10">APC 1.2</strain>
    </source>
</reference>
<evidence type="ECO:0000256" key="2">
    <source>
        <dbReference type="ARBA" id="ARBA00022448"/>
    </source>
</evidence>
<dbReference type="FunFam" id="3.40.30.10:FF:000026">
    <property type="entry name" value="Glutaredoxin 2"/>
    <property type="match status" value="1"/>
</dbReference>
<dbReference type="InterPro" id="IPR011899">
    <property type="entry name" value="Glutaredoxin_euk/vir"/>
</dbReference>
<evidence type="ECO:0000256" key="3">
    <source>
        <dbReference type="ARBA" id="ARBA00022982"/>
    </source>
</evidence>
<sequence length="118" mass="13289">MLSLFKRFLFTTPPIMSKETVDYVQKLIKEKPIFIASKSYCPYCTKAKNTIKLITSEAYILELDEIDNGAEIQDALYEITSQRTVPNVFIGGEHIGGNSDVQALQSQDKLEEKIKAAL</sequence>
<evidence type="ECO:0000256" key="4">
    <source>
        <dbReference type="ARBA" id="ARBA00023157"/>
    </source>
</evidence>
<dbReference type="PANTHER" id="PTHR45694:SF18">
    <property type="entry name" value="GLUTAREDOXIN-1-RELATED"/>
    <property type="match status" value="1"/>
</dbReference>
<dbReference type="AlphaFoldDB" id="A0A4P6XG27"/>
<organism evidence="9 10">
    <name type="scientific">Metschnikowia aff. pulcherrima</name>
    <dbReference type="NCBI Taxonomy" id="2163413"/>
    <lineage>
        <taxon>Eukaryota</taxon>
        <taxon>Fungi</taxon>
        <taxon>Dikarya</taxon>
        <taxon>Ascomycota</taxon>
        <taxon>Saccharomycotina</taxon>
        <taxon>Pichiomycetes</taxon>
        <taxon>Metschnikowiaceae</taxon>
        <taxon>Metschnikowia</taxon>
    </lineage>
</organism>
<proteinExistence type="predicted"/>